<reference evidence="1" key="1">
    <citation type="submission" date="2021-01" db="EMBL/GenBank/DDBJ databases">
        <title>Chromosome-level genome assembly of a human fungal pathogen reveals clustering of transcriptionally co-regulated genes.</title>
        <authorList>
            <person name="Voorhies M."/>
            <person name="Cohen S."/>
            <person name="Shea T.P."/>
            <person name="Petrus S."/>
            <person name="Munoz J.F."/>
            <person name="Poplawski S."/>
            <person name="Goldman W.E."/>
            <person name="Michael T."/>
            <person name="Cuomo C.A."/>
            <person name="Sil A."/>
            <person name="Beyhan S."/>
        </authorList>
    </citation>
    <scope>NUCLEOTIDE SEQUENCE</scope>
    <source>
        <strain evidence="1">H88</strain>
    </source>
</reference>
<evidence type="ECO:0000313" key="2">
    <source>
        <dbReference type="Proteomes" id="UP000663419"/>
    </source>
</evidence>
<dbReference type="VEuPathDB" id="FungiDB:I7I53_09534"/>
<accession>A0A8A1L9W7</accession>
<name>A0A8A1L9W7_AJEC8</name>
<evidence type="ECO:0000313" key="1">
    <source>
        <dbReference type="EMBL" id="QSS49234.1"/>
    </source>
</evidence>
<gene>
    <name evidence="1" type="ORF">I7I53_09534</name>
</gene>
<dbReference type="AlphaFoldDB" id="A0A8A1L9W7"/>
<proteinExistence type="predicted"/>
<sequence length="166" mass="18316">MQIWAISYGSCKADLGTELCLMLFQGTDRECWQTGVVSTHLTSRFTLWNLMNQGLDSLAVFSAVIWRSASHTGISILFTTCGGSACAHGTPIDLSSREYRGRALGLFPTGLAKFEIQNNEGKATPWFINLHGKCASEGVNPMRNKARWTLRFLDGLQLKVQTLLVS</sequence>
<organism evidence="1 2">
    <name type="scientific">Ajellomyces capsulatus (strain H88)</name>
    <name type="common">Darling's disease fungus</name>
    <name type="synonym">Histoplasma capsulatum</name>
    <dbReference type="NCBI Taxonomy" id="544711"/>
    <lineage>
        <taxon>Eukaryota</taxon>
        <taxon>Fungi</taxon>
        <taxon>Dikarya</taxon>
        <taxon>Ascomycota</taxon>
        <taxon>Pezizomycotina</taxon>
        <taxon>Eurotiomycetes</taxon>
        <taxon>Eurotiomycetidae</taxon>
        <taxon>Onygenales</taxon>
        <taxon>Ajellomycetaceae</taxon>
        <taxon>Histoplasma</taxon>
    </lineage>
</organism>
<protein>
    <submittedName>
        <fullName evidence="1">No significant blast hit</fullName>
    </submittedName>
</protein>
<dbReference type="EMBL" id="CP069102">
    <property type="protein sequence ID" value="QSS49234.1"/>
    <property type="molecule type" value="Genomic_DNA"/>
</dbReference>
<dbReference type="Proteomes" id="UP000663419">
    <property type="component" value="Chromosome 1"/>
</dbReference>